<keyword evidence="3" id="KW-0238">DNA-binding</keyword>
<name>A0ABD1BT05_CARAN</name>
<dbReference type="PANTHER" id="PTHR31989">
    <property type="entry name" value="NAC DOMAIN-CONTAINING PROTEIN 82-RELATED"/>
    <property type="match status" value="1"/>
</dbReference>
<dbReference type="Gene3D" id="2.170.150.80">
    <property type="entry name" value="NAC domain"/>
    <property type="match status" value="1"/>
</dbReference>
<organism evidence="8 9">
    <name type="scientific">Cardamine amara subsp. amara</name>
    <dbReference type="NCBI Taxonomy" id="228776"/>
    <lineage>
        <taxon>Eukaryota</taxon>
        <taxon>Viridiplantae</taxon>
        <taxon>Streptophyta</taxon>
        <taxon>Embryophyta</taxon>
        <taxon>Tracheophyta</taxon>
        <taxon>Spermatophyta</taxon>
        <taxon>Magnoliopsida</taxon>
        <taxon>eudicotyledons</taxon>
        <taxon>Gunneridae</taxon>
        <taxon>Pentapetalae</taxon>
        <taxon>rosids</taxon>
        <taxon>malvids</taxon>
        <taxon>Brassicales</taxon>
        <taxon>Brassicaceae</taxon>
        <taxon>Cardamineae</taxon>
        <taxon>Cardamine</taxon>
    </lineage>
</organism>
<dbReference type="AlphaFoldDB" id="A0ABD1BT05"/>
<dbReference type="InterPro" id="IPR036093">
    <property type="entry name" value="NAC_dom_sf"/>
</dbReference>
<evidence type="ECO:0000256" key="3">
    <source>
        <dbReference type="ARBA" id="ARBA00023125"/>
    </source>
</evidence>
<reference evidence="8 9" key="1">
    <citation type="submission" date="2024-04" db="EMBL/GenBank/DDBJ databases">
        <title>Genome assembly C_amara_ONT_v2.</title>
        <authorList>
            <person name="Yant L."/>
            <person name="Moore C."/>
            <person name="Slenker M."/>
        </authorList>
    </citation>
    <scope>NUCLEOTIDE SEQUENCE [LARGE SCALE GENOMIC DNA]</scope>
    <source>
        <tissue evidence="8">Leaf</tissue>
    </source>
</reference>
<feature type="compositionally biased region" description="Polar residues" evidence="6">
    <location>
        <begin position="198"/>
        <end position="214"/>
    </location>
</feature>
<evidence type="ECO:0000313" key="8">
    <source>
        <dbReference type="EMBL" id="KAL1220317.1"/>
    </source>
</evidence>
<dbReference type="InterPro" id="IPR003441">
    <property type="entry name" value="NAC-dom"/>
</dbReference>
<feature type="region of interest" description="Disordered" evidence="6">
    <location>
        <begin position="195"/>
        <end position="214"/>
    </location>
</feature>
<dbReference type="SUPFAM" id="SSF101941">
    <property type="entry name" value="NAC domain"/>
    <property type="match status" value="1"/>
</dbReference>
<keyword evidence="9" id="KW-1185">Reference proteome</keyword>
<dbReference type="PROSITE" id="PS51005">
    <property type="entry name" value="NAC"/>
    <property type="match status" value="1"/>
</dbReference>
<evidence type="ECO:0000313" key="9">
    <source>
        <dbReference type="Proteomes" id="UP001558713"/>
    </source>
</evidence>
<gene>
    <name evidence="8" type="ORF">V5N11_021078</name>
</gene>
<evidence type="ECO:0000256" key="6">
    <source>
        <dbReference type="SAM" id="MobiDB-lite"/>
    </source>
</evidence>
<dbReference type="EMBL" id="JBANAX010000157">
    <property type="protein sequence ID" value="KAL1220317.1"/>
    <property type="molecule type" value="Genomic_DNA"/>
</dbReference>
<comment type="subcellular location">
    <subcellularLocation>
        <location evidence="1">Nucleus</location>
    </subcellularLocation>
</comment>
<evidence type="ECO:0000256" key="1">
    <source>
        <dbReference type="ARBA" id="ARBA00004123"/>
    </source>
</evidence>
<proteinExistence type="predicted"/>
<evidence type="ECO:0000256" key="4">
    <source>
        <dbReference type="ARBA" id="ARBA00023163"/>
    </source>
</evidence>
<sequence length="393" mass="44478">MVNPVGYRFRPTDEEIVDHYLRPKNLESDTSYVDGVISTVDICSFDPWDLSSQSRIKSKDQVRYYFGRKENKYNRGGQQRRKTKSGFWKKTGVTLNITRKKGNREKIGEKRVLVFHFNGGSKSDWVMHEYHATLLSQDQRMMTYTLCKVEFKGEETEISSSSAVSEVENTHSLSLVPHANNSGGSEVTQSLIPHDDVNNSGGPSTETEVSSFHSQELQNPPQSTAFLEVLEEALIVDDANTVSGEWKTWYLDDEQLTIMCLQDDRNDHRPQKPLTGVFTDYNSDDSHSGLISATTNSIETSSACDSFGSSNRPIDLQESPNSTIKLVSLTQEVSKTIGTRIDKSEKKMENSYDEIGEHKLGQESIKNKRAGLFYRIIQKFIKKFHLCSSISRT</sequence>
<dbReference type="Pfam" id="PF02365">
    <property type="entry name" value="NAM"/>
    <property type="match status" value="1"/>
</dbReference>
<evidence type="ECO:0000259" key="7">
    <source>
        <dbReference type="PROSITE" id="PS51005"/>
    </source>
</evidence>
<accession>A0ABD1BT05</accession>
<evidence type="ECO:0000256" key="2">
    <source>
        <dbReference type="ARBA" id="ARBA00023015"/>
    </source>
</evidence>
<feature type="domain" description="NAC" evidence="7">
    <location>
        <begin position="3"/>
        <end position="152"/>
    </location>
</feature>
<dbReference type="Proteomes" id="UP001558713">
    <property type="component" value="Unassembled WGS sequence"/>
</dbReference>
<dbReference type="GO" id="GO:0005634">
    <property type="term" value="C:nucleus"/>
    <property type="evidence" value="ECO:0007669"/>
    <property type="project" value="UniProtKB-SubCell"/>
</dbReference>
<protein>
    <submittedName>
        <fullName evidence="8">NAC domain-containing protein 5</fullName>
    </submittedName>
</protein>
<keyword evidence="4" id="KW-0804">Transcription</keyword>
<evidence type="ECO:0000256" key="5">
    <source>
        <dbReference type="ARBA" id="ARBA00023242"/>
    </source>
</evidence>
<keyword evidence="5" id="KW-0539">Nucleus</keyword>
<comment type="caution">
    <text evidence="8">The sequence shown here is derived from an EMBL/GenBank/DDBJ whole genome shotgun (WGS) entry which is preliminary data.</text>
</comment>
<keyword evidence="2" id="KW-0805">Transcription regulation</keyword>
<dbReference type="GO" id="GO:0003677">
    <property type="term" value="F:DNA binding"/>
    <property type="evidence" value="ECO:0007669"/>
    <property type="project" value="UniProtKB-KW"/>
</dbReference>